<dbReference type="EMBL" id="JANPWB010000001">
    <property type="protein sequence ID" value="KAJ1214485.1"/>
    <property type="molecule type" value="Genomic_DNA"/>
</dbReference>
<protein>
    <submittedName>
        <fullName evidence="1">Uncharacterized protein</fullName>
    </submittedName>
</protein>
<organism evidence="1 2">
    <name type="scientific">Pleurodeles waltl</name>
    <name type="common">Iberian ribbed newt</name>
    <dbReference type="NCBI Taxonomy" id="8319"/>
    <lineage>
        <taxon>Eukaryota</taxon>
        <taxon>Metazoa</taxon>
        <taxon>Chordata</taxon>
        <taxon>Craniata</taxon>
        <taxon>Vertebrata</taxon>
        <taxon>Euteleostomi</taxon>
        <taxon>Amphibia</taxon>
        <taxon>Batrachia</taxon>
        <taxon>Caudata</taxon>
        <taxon>Salamandroidea</taxon>
        <taxon>Salamandridae</taxon>
        <taxon>Pleurodelinae</taxon>
        <taxon>Pleurodeles</taxon>
    </lineage>
</organism>
<accession>A0AAV7WQN8</accession>
<gene>
    <name evidence="1" type="ORF">NDU88_002103</name>
</gene>
<evidence type="ECO:0000313" key="1">
    <source>
        <dbReference type="EMBL" id="KAJ1214485.1"/>
    </source>
</evidence>
<comment type="caution">
    <text evidence="1">The sequence shown here is derived from an EMBL/GenBank/DDBJ whole genome shotgun (WGS) entry which is preliminary data.</text>
</comment>
<name>A0AAV7WQN8_PLEWA</name>
<keyword evidence="2" id="KW-1185">Reference proteome</keyword>
<reference evidence="1" key="1">
    <citation type="journal article" date="2022" name="bioRxiv">
        <title>Sequencing and chromosome-scale assembly of the giantPleurodeles waltlgenome.</title>
        <authorList>
            <person name="Brown T."/>
            <person name="Elewa A."/>
            <person name="Iarovenko S."/>
            <person name="Subramanian E."/>
            <person name="Araus A.J."/>
            <person name="Petzold A."/>
            <person name="Susuki M."/>
            <person name="Suzuki K.-i.T."/>
            <person name="Hayashi T."/>
            <person name="Toyoda A."/>
            <person name="Oliveira C."/>
            <person name="Osipova E."/>
            <person name="Leigh N.D."/>
            <person name="Simon A."/>
            <person name="Yun M.H."/>
        </authorList>
    </citation>
    <scope>NUCLEOTIDE SEQUENCE</scope>
    <source>
        <strain evidence="1">20211129_DDA</strain>
        <tissue evidence="1">Liver</tissue>
    </source>
</reference>
<dbReference type="Proteomes" id="UP001066276">
    <property type="component" value="Chromosome 1_1"/>
</dbReference>
<dbReference type="AlphaFoldDB" id="A0AAV7WQN8"/>
<evidence type="ECO:0000313" key="2">
    <source>
        <dbReference type="Proteomes" id="UP001066276"/>
    </source>
</evidence>
<proteinExistence type="predicted"/>
<sequence>MPSAIPLSRSVEMERRRVARSNHLWAATRHWRRERNTSATQRGRWDAAGKALAACLEQRDEEVERAVRRECPPFVANLFCSVKGPGTQRSSNEDSRDLMYWGTACGVKPQVSLFPHPLRRGHTITPTGARVTKAWRGMKTPTRHNTAYVR</sequence>